<reference evidence="2 3" key="1">
    <citation type="journal article" date="2019" name="Int. J. Syst. Evol. Microbiol.">
        <title>The Global Catalogue of Microorganisms (GCM) 10K type strain sequencing project: providing services to taxonomists for standard genome sequencing and annotation.</title>
        <authorList>
            <consortium name="The Broad Institute Genomics Platform"/>
            <consortium name="The Broad Institute Genome Sequencing Center for Infectious Disease"/>
            <person name="Wu L."/>
            <person name="Ma J."/>
        </authorList>
    </citation>
    <scope>NUCLEOTIDE SEQUENCE [LARGE SCALE GENOMIC DNA]</scope>
    <source>
        <strain evidence="2 3">JCM 12662</strain>
    </source>
</reference>
<protein>
    <submittedName>
        <fullName evidence="2">Uncharacterized protein</fullName>
    </submittedName>
</protein>
<dbReference type="RefSeq" id="WP_343754584.1">
    <property type="nucleotide sequence ID" value="NZ_BAAACW010000063.1"/>
</dbReference>
<keyword evidence="1" id="KW-0812">Transmembrane</keyword>
<keyword evidence="1" id="KW-0472">Membrane</keyword>
<name>A0ABN0XC06_9LACT</name>
<organism evidence="2 3">
    <name type="scientific">Alkalibacterium iburiense</name>
    <dbReference type="NCBI Taxonomy" id="290589"/>
    <lineage>
        <taxon>Bacteria</taxon>
        <taxon>Bacillati</taxon>
        <taxon>Bacillota</taxon>
        <taxon>Bacilli</taxon>
        <taxon>Lactobacillales</taxon>
        <taxon>Carnobacteriaceae</taxon>
        <taxon>Alkalibacterium</taxon>
    </lineage>
</organism>
<keyword evidence="3" id="KW-1185">Reference proteome</keyword>
<dbReference type="EMBL" id="BAAACW010000063">
    <property type="protein sequence ID" value="GAA0359929.1"/>
    <property type="molecule type" value="Genomic_DNA"/>
</dbReference>
<feature type="transmembrane region" description="Helical" evidence="1">
    <location>
        <begin position="74"/>
        <end position="91"/>
    </location>
</feature>
<gene>
    <name evidence="2" type="ORF">GCM10008932_10670</name>
</gene>
<comment type="caution">
    <text evidence="2">The sequence shown here is derived from an EMBL/GenBank/DDBJ whole genome shotgun (WGS) entry which is preliminary data.</text>
</comment>
<keyword evidence="1" id="KW-1133">Transmembrane helix</keyword>
<proteinExistence type="predicted"/>
<evidence type="ECO:0000313" key="2">
    <source>
        <dbReference type="EMBL" id="GAA0359929.1"/>
    </source>
</evidence>
<feature type="transmembrane region" description="Helical" evidence="1">
    <location>
        <begin position="44"/>
        <end position="62"/>
    </location>
</feature>
<evidence type="ECO:0000256" key="1">
    <source>
        <dbReference type="SAM" id="Phobius"/>
    </source>
</evidence>
<dbReference type="Proteomes" id="UP001501166">
    <property type="component" value="Unassembled WGS sequence"/>
</dbReference>
<sequence length="95" mass="10985">MFLEDILDKIKIKKASIATCLVIFLGYTVGYFIDGRLGGDFTGWWLFTFSILVLIGIVIEFIFKFRKLIKKEIFSYLFTIGLLIGGIYILYRTLV</sequence>
<evidence type="ECO:0000313" key="3">
    <source>
        <dbReference type="Proteomes" id="UP001501166"/>
    </source>
</evidence>
<feature type="transmembrane region" description="Helical" evidence="1">
    <location>
        <begin position="12"/>
        <end position="32"/>
    </location>
</feature>
<accession>A0ABN0XC06</accession>